<gene>
    <name evidence="1" type="ORF">NIIDMKKI_40340</name>
</gene>
<name>A0A7G1IJK6_MYCKA</name>
<protein>
    <submittedName>
        <fullName evidence="1">Uncharacterized protein</fullName>
    </submittedName>
</protein>
<evidence type="ECO:0000313" key="1">
    <source>
        <dbReference type="EMBL" id="BCI88828.1"/>
    </source>
</evidence>
<organism evidence="1 2">
    <name type="scientific">Mycobacterium kansasii</name>
    <dbReference type="NCBI Taxonomy" id="1768"/>
    <lineage>
        <taxon>Bacteria</taxon>
        <taxon>Bacillati</taxon>
        <taxon>Actinomycetota</taxon>
        <taxon>Actinomycetes</taxon>
        <taxon>Mycobacteriales</taxon>
        <taxon>Mycobacteriaceae</taxon>
        <taxon>Mycobacterium</taxon>
    </lineage>
</organism>
<sequence length="63" mass="6824">MVTVRFETRRSGPGPARTFPIDTGDLAVANPVDSLDWPDYVSRLRADEPIGVSPPAVDDVGDR</sequence>
<reference evidence="1 2" key="1">
    <citation type="submission" date="2020-07" db="EMBL/GenBank/DDBJ databases">
        <title>Mycobacterium kansasii (former subtype) with zoonotic potential isolated from diseased indoor pet cat, Japan.</title>
        <authorList>
            <person name="Fukano H."/>
            <person name="Terazono T."/>
            <person name="Hoshino Y."/>
        </authorList>
    </citation>
    <scope>NUCLEOTIDE SEQUENCE [LARGE SCALE GENOMIC DNA]</scope>
    <source>
        <strain evidence="1 2">Kuro-I</strain>
    </source>
</reference>
<dbReference type="Proteomes" id="UP000516380">
    <property type="component" value="Chromosome"/>
</dbReference>
<keyword evidence="2" id="KW-1185">Reference proteome</keyword>
<dbReference type="AlphaFoldDB" id="A0A7G1IJK6"/>
<dbReference type="EMBL" id="AP023343">
    <property type="protein sequence ID" value="BCI88828.1"/>
    <property type="molecule type" value="Genomic_DNA"/>
</dbReference>
<evidence type="ECO:0000313" key="2">
    <source>
        <dbReference type="Proteomes" id="UP000516380"/>
    </source>
</evidence>
<proteinExistence type="predicted"/>
<accession>A0A7G1IJK6</accession>